<evidence type="ECO:0000256" key="1">
    <source>
        <dbReference type="ARBA" id="ARBA00001942"/>
    </source>
</evidence>
<dbReference type="InterPro" id="IPR037949">
    <property type="entry name" value="MopB_CT_Acetylene-hydratase"/>
</dbReference>
<keyword evidence="8" id="KW-0408">Iron</keyword>
<dbReference type="GO" id="GO:0018818">
    <property type="term" value="F:acetylene hydratase activity"/>
    <property type="evidence" value="ECO:0007669"/>
    <property type="project" value="InterPro"/>
</dbReference>
<proteinExistence type="inferred from homology"/>
<dbReference type="PROSITE" id="PS51318">
    <property type="entry name" value="TAT"/>
    <property type="match status" value="1"/>
</dbReference>
<dbReference type="Pfam" id="PF00384">
    <property type="entry name" value="Molybdopterin"/>
    <property type="match status" value="1"/>
</dbReference>
<evidence type="ECO:0000256" key="5">
    <source>
        <dbReference type="ARBA" id="ARBA00022723"/>
    </source>
</evidence>
<keyword evidence="5" id="KW-0479">Metal-binding</keyword>
<dbReference type="InterPro" id="IPR006655">
    <property type="entry name" value="Mopterin_OxRdtase_prok_CS"/>
</dbReference>
<dbReference type="Gene3D" id="3.40.50.740">
    <property type="match status" value="2"/>
</dbReference>
<comment type="cofactor">
    <cofactor evidence="1">
        <name>Mo-bis(molybdopterin guanine dinucleotide)</name>
        <dbReference type="ChEBI" id="CHEBI:60539"/>
    </cofactor>
</comment>
<keyword evidence="3" id="KW-0004">4Fe-4S</keyword>
<dbReference type="EMBL" id="AFZX01000043">
    <property type="protein sequence ID" value="EHL07389.1"/>
    <property type="molecule type" value="Genomic_DNA"/>
</dbReference>
<dbReference type="InterPro" id="IPR050612">
    <property type="entry name" value="Prok_Mopterin_Oxidored"/>
</dbReference>
<dbReference type="GO" id="GO:0016491">
    <property type="term" value="F:oxidoreductase activity"/>
    <property type="evidence" value="ECO:0007669"/>
    <property type="project" value="UniProtKB-KW"/>
</dbReference>
<dbReference type="SUPFAM" id="SSF53706">
    <property type="entry name" value="Formate dehydrogenase/DMSO reductase, domains 1-3"/>
    <property type="match status" value="1"/>
</dbReference>
<dbReference type="PANTHER" id="PTHR43742:SF9">
    <property type="entry name" value="TETRATHIONATE REDUCTASE SUBUNIT A"/>
    <property type="match status" value="1"/>
</dbReference>
<dbReference type="InterPro" id="IPR006656">
    <property type="entry name" value="Mopterin_OxRdtase"/>
</dbReference>
<dbReference type="GO" id="GO:0051539">
    <property type="term" value="F:4 iron, 4 sulfur cluster binding"/>
    <property type="evidence" value="ECO:0007669"/>
    <property type="project" value="UniProtKB-KW"/>
</dbReference>
<dbReference type="Gene3D" id="2.20.25.90">
    <property type="entry name" value="ADC-like domains"/>
    <property type="match status" value="1"/>
</dbReference>
<dbReference type="SUPFAM" id="SSF50692">
    <property type="entry name" value="ADC-like"/>
    <property type="match status" value="1"/>
</dbReference>
<dbReference type="Gene3D" id="3.40.228.10">
    <property type="entry name" value="Dimethylsulfoxide Reductase, domain 2"/>
    <property type="match status" value="2"/>
</dbReference>
<evidence type="ECO:0000256" key="4">
    <source>
        <dbReference type="ARBA" id="ARBA00022505"/>
    </source>
</evidence>
<keyword evidence="4" id="KW-0500">Molybdenum</keyword>
<dbReference type="InterPro" id="IPR009010">
    <property type="entry name" value="Asp_de-COase-like_dom_sf"/>
</dbReference>
<name>G9XLW3_DESHA</name>
<dbReference type="GO" id="GO:0046872">
    <property type="term" value="F:metal ion binding"/>
    <property type="evidence" value="ECO:0007669"/>
    <property type="project" value="UniProtKB-KW"/>
</dbReference>
<keyword evidence="9" id="KW-0411">Iron-sulfur</keyword>
<evidence type="ECO:0000259" key="10">
    <source>
        <dbReference type="PROSITE" id="PS51669"/>
    </source>
</evidence>
<evidence type="ECO:0000256" key="2">
    <source>
        <dbReference type="ARBA" id="ARBA00010312"/>
    </source>
</evidence>
<dbReference type="InterPro" id="IPR006963">
    <property type="entry name" value="Mopterin_OxRdtase_4Fe-4S_dom"/>
</dbReference>
<dbReference type="PROSITE" id="PS00932">
    <property type="entry name" value="MOLYBDOPTERIN_PROK_3"/>
    <property type="match status" value="1"/>
</dbReference>
<sequence length="906" mass="101620">MTYQRGGKSLRALMLKRRDFIKSTAVTGMAAAIGAPLFTALSAGKAAKAAEETSTTKIVRTCCRACIGKCGVLAHVKDGRVIKLEGDPDQPMSKGGMCAKGLAGIQALYHPNRNKYPMQRVGARGENKWKRISWEEALDIIAKKLMETREKYGAETVFCTTGGGGNPQFTSVQRFCNVFGTPNWFEPGAAQCYMPRTLAYQMMYGKTETLFQTTSIADGECAEIYFPDDTPMKTLVMWGTAPSNNSPSQGGRAVVELRARGVRTVVIDPRLTPDAAKADVWLPIRPGTDVALMLCWINYILEKKLYDAELVMKWSNLPFLVNTETKMCLRESDLKAGGDSETFVVWDQKTQSARPLPYPWDETLEPALEGTYTVNGVQCKTGFQLLKERAEPYTLEETAKICWLDSDRIEAGIKLYAENTPSGISLGVATDQHPNSVQAAMGACTLDLIMGNVGRPGSLLQNFKCSGFDDSMVPPLNHFLSEEQLNKRLGGNEYKGMLMWWFAHASTLLEAILTGEPYKPRVWIERSGNKLATLANASAWMEAIEQMDFIVHMYMYPTSFSAYADILLPAKEWLETDFVIPSLNMLFVRQPVTHLWETMDETLFWAKLAKRCGELGHEGCRDSFDPAKTAPEPPYWNSMEEFHNGNCMHLAGMTFAELAEKVPFEFFPYREWKQYYTYKKIDPGTGKPVGFGTATKKLQIYGENFITLGRTGAPYATYPLPPASKDYDPLPYFMEPHESPLEGNELVKEYPLVMTNGRLPYFHHTTLRNIPWLREIYPVPELWIHPKAAATYGISQGDWVWVESKRGKIRAKALVTEGINPGVVYMERFWTPETLDTETHGWREMNVNILSKNDAPFNDVAGTYTLRGYLVKVSKADGPPKGVWLKPGDFSPWLPEVSDPTKEVEV</sequence>
<comment type="caution">
    <text evidence="11">The sequence shown here is derived from an EMBL/GenBank/DDBJ whole genome shotgun (WGS) entry which is preliminary data.</text>
</comment>
<dbReference type="Proteomes" id="UP000004416">
    <property type="component" value="Unassembled WGS sequence"/>
</dbReference>
<dbReference type="InterPro" id="IPR006657">
    <property type="entry name" value="MoPterin_dinucl-bd_dom"/>
</dbReference>
<dbReference type="Gene3D" id="2.40.40.20">
    <property type="match status" value="1"/>
</dbReference>
<accession>G9XLW3</accession>
<evidence type="ECO:0000313" key="11">
    <source>
        <dbReference type="EMBL" id="EHL07389.1"/>
    </source>
</evidence>
<keyword evidence="7" id="KW-0560">Oxidoreductase</keyword>
<dbReference type="PATRIC" id="fig|537010.4.peg.1823"/>
<dbReference type="InterPro" id="IPR006311">
    <property type="entry name" value="TAT_signal"/>
</dbReference>
<organism evidence="11 12">
    <name type="scientific">Desulfitobacterium hafniense DP7</name>
    <dbReference type="NCBI Taxonomy" id="537010"/>
    <lineage>
        <taxon>Bacteria</taxon>
        <taxon>Bacillati</taxon>
        <taxon>Bacillota</taxon>
        <taxon>Clostridia</taxon>
        <taxon>Eubacteriales</taxon>
        <taxon>Desulfitobacteriaceae</taxon>
        <taxon>Desulfitobacterium</taxon>
    </lineage>
</organism>
<evidence type="ECO:0000256" key="7">
    <source>
        <dbReference type="ARBA" id="ARBA00023002"/>
    </source>
</evidence>
<evidence type="ECO:0000256" key="6">
    <source>
        <dbReference type="ARBA" id="ARBA00022729"/>
    </source>
</evidence>
<dbReference type="CDD" id="cd02781">
    <property type="entry name" value="MopB_CT_Acetylene-hydratase"/>
    <property type="match status" value="1"/>
</dbReference>
<evidence type="ECO:0000256" key="3">
    <source>
        <dbReference type="ARBA" id="ARBA00022485"/>
    </source>
</evidence>
<dbReference type="PANTHER" id="PTHR43742">
    <property type="entry name" value="TRIMETHYLAMINE-N-OXIDE REDUCTASE"/>
    <property type="match status" value="1"/>
</dbReference>
<dbReference type="HOGENOM" id="CLU_000422_13_3_9"/>
<gene>
    <name evidence="11" type="ORF">HMPREF0322_01949</name>
</gene>
<comment type="similarity">
    <text evidence="2">Belongs to the prokaryotic molybdopterin-containing oxidoreductase family.</text>
</comment>
<evidence type="ECO:0000256" key="9">
    <source>
        <dbReference type="ARBA" id="ARBA00023014"/>
    </source>
</evidence>
<dbReference type="GO" id="GO:0043546">
    <property type="term" value="F:molybdopterin cofactor binding"/>
    <property type="evidence" value="ECO:0007669"/>
    <property type="project" value="InterPro"/>
</dbReference>
<dbReference type="Pfam" id="PF04879">
    <property type="entry name" value="Molybdop_Fe4S4"/>
    <property type="match status" value="1"/>
</dbReference>
<protein>
    <submittedName>
        <fullName evidence="11">Tat pathway signal sequence domain protein</fullName>
    </submittedName>
</protein>
<dbReference type="PROSITE" id="PS51669">
    <property type="entry name" value="4FE4S_MOW_BIS_MGD"/>
    <property type="match status" value="1"/>
</dbReference>
<dbReference type="SMART" id="SM00926">
    <property type="entry name" value="Molybdop_Fe4S4"/>
    <property type="match status" value="1"/>
</dbReference>
<dbReference type="AlphaFoldDB" id="G9XLW3"/>
<evidence type="ECO:0000256" key="8">
    <source>
        <dbReference type="ARBA" id="ARBA00023004"/>
    </source>
</evidence>
<evidence type="ECO:0000313" key="12">
    <source>
        <dbReference type="Proteomes" id="UP000004416"/>
    </source>
</evidence>
<feature type="domain" description="4Fe-4S Mo/W bis-MGD-type" evidence="10">
    <location>
        <begin position="56"/>
        <end position="112"/>
    </location>
</feature>
<keyword evidence="6" id="KW-0732">Signal</keyword>
<dbReference type="Pfam" id="PF01568">
    <property type="entry name" value="Molydop_binding"/>
    <property type="match status" value="1"/>
</dbReference>
<reference evidence="11 12" key="1">
    <citation type="submission" date="2011-08" db="EMBL/GenBank/DDBJ databases">
        <authorList>
            <person name="Weinstock G."/>
            <person name="Sodergren E."/>
            <person name="Clifton S."/>
            <person name="Fulton L."/>
            <person name="Fulton B."/>
            <person name="Courtney L."/>
            <person name="Fronick C."/>
            <person name="Harrison M."/>
            <person name="Strong C."/>
            <person name="Farmer C."/>
            <person name="Delahaunty K."/>
            <person name="Markovic C."/>
            <person name="Hall O."/>
            <person name="Minx P."/>
            <person name="Tomlinson C."/>
            <person name="Mitreva M."/>
            <person name="Hou S."/>
            <person name="Chen J."/>
            <person name="Wollam A."/>
            <person name="Pepin K.H."/>
            <person name="Johnson M."/>
            <person name="Bhonagiri V."/>
            <person name="Zhang X."/>
            <person name="Suruliraj S."/>
            <person name="Warren W."/>
            <person name="Chinwalla A."/>
            <person name="Mardis E.R."/>
            <person name="Wilson R.K."/>
        </authorList>
    </citation>
    <scope>NUCLEOTIDE SEQUENCE [LARGE SCALE GENOMIC DNA]</scope>
    <source>
        <strain evidence="11 12">DP7</strain>
    </source>
</reference>